<evidence type="ECO:0000313" key="2">
    <source>
        <dbReference type="EMBL" id="SUP23182.1"/>
    </source>
</evidence>
<organism evidence="2 3">
    <name type="scientific">Vibrio fluvialis</name>
    <dbReference type="NCBI Taxonomy" id="676"/>
    <lineage>
        <taxon>Bacteria</taxon>
        <taxon>Pseudomonadati</taxon>
        <taxon>Pseudomonadota</taxon>
        <taxon>Gammaproteobacteria</taxon>
        <taxon>Vibrionales</taxon>
        <taxon>Vibrionaceae</taxon>
        <taxon>Vibrio</taxon>
    </lineage>
</organism>
<keyword evidence="1" id="KW-0472">Membrane</keyword>
<evidence type="ECO:0000313" key="3">
    <source>
        <dbReference type="Proteomes" id="UP000254626"/>
    </source>
</evidence>
<comment type="caution">
    <text evidence="2">The sequence shown here is derived from an EMBL/GenBank/DDBJ whole genome shotgun (WGS) entry which is preliminary data.</text>
</comment>
<accession>A0AAX2LQM6</accession>
<name>A0AAX2LQM6_VIBFL</name>
<feature type="transmembrane region" description="Helical" evidence="1">
    <location>
        <begin position="84"/>
        <end position="106"/>
    </location>
</feature>
<protein>
    <submittedName>
        <fullName evidence="2">Membrane protein</fullName>
    </submittedName>
</protein>
<keyword evidence="1" id="KW-0812">Transmembrane</keyword>
<dbReference type="RefSeq" id="WP_020428648.1">
    <property type="nucleotide sequence ID" value="NZ_AP028128.1"/>
</dbReference>
<dbReference type="Proteomes" id="UP000254626">
    <property type="component" value="Unassembled WGS sequence"/>
</dbReference>
<reference evidence="2 3" key="1">
    <citation type="submission" date="2018-06" db="EMBL/GenBank/DDBJ databases">
        <authorList>
            <consortium name="Pathogen Informatics"/>
            <person name="Doyle S."/>
        </authorList>
    </citation>
    <scope>NUCLEOTIDE SEQUENCE [LARGE SCALE GENOMIC DNA]</scope>
    <source>
        <strain evidence="2 3">NCTC11327</strain>
    </source>
</reference>
<dbReference type="AlphaFoldDB" id="A0AAX2LQM6"/>
<keyword evidence="1" id="KW-1133">Transmembrane helix</keyword>
<evidence type="ECO:0000256" key="1">
    <source>
        <dbReference type="SAM" id="Phobius"/>
    </source>
</evidence>
<sequence>MHCLRRRQLAPFALMLIVWVVVLCATKNMGLTFACPYAQVSEHSVEWQAAQPAPTDTEQLKQTSSACHLSGKLLQHHLNHLIDLFIPLITLVLLVLAAKPLSWSLIPRFRDPKVPKRRPHLQLCVFRE</sequence>
<dbReference type="EMBL" id="UHIP01000001">
    <property type="protein sequence ID" value="SUP23182.1"/>
    <property type="molecule type" value="Genomic_DNA"/>
</dbReference>
<proteinExistence type="predicted"/>
<dbReference type="GeneID" id="38389391"/>
<gene>
    <name evidence="2" type="ORF">NCTC11327_01209</name>
</gene>